<feature type="domain" description="Beta galactosidase small chain/" evidence="9">
    <location>
        <begin position="732"/>
        <end position="1011"/>
    </location>
</feature>
<dbReference type="InterPro" id="IPR023232">
    <property type="entry name" value="Glyco_hydro_2_AS"/>
</dbReference>
<dbReference type="SUPFAM" id="SSF51445">
    <property type="entry name" value="(Trans)glycosidases"/>
    <property type="match status" value="1"/>
</dbReference>
<dbReference type="Pfam" id="PF02837">
    <property type="entry name" value="Glyco_hydro_2_N"/>
    <property type="match status" value="1"/>
</dbReference>
<evidence type="ECO:0000313" key="10">
    <source>
        <dbReference type="EMBL" id="SDW42663.1"/>
    </source>
</evidence>
<dbReference type="InterPro" id="IPR036156">
    <property type="entry name" value="Beta-gal/glucu_dom_sf"/>
</dbReference>
<dbReference type="Pfam" id="PF02929">
    <property type="entry name" value="Bgal_small_N"/>
    <property type="match status" value="1"/>
</dbReference>
<dbReference type="InterPro" id="IPR006101">
    <property type="entry name" value="Glyco_hydro_2"/>
</dbReference>
<evidence type="ECO:0000256" key="8">
    <source>
        <dbReference type="RuleBase" id="RU361154"/>
    </source>
</evidence>
<dbReference type="InterPro" id="IPR011013">
    <property type="entry name" value="Gal_mutarotase_sf_dom"/>
</dbReference>
<reference evidence="10 11" key="1">
    <citation type="submission" date="2016-10" db="EMBL/GenBank/DDBJ databases">
        <authorList>
            <person name="de Groot N.N."/>
        </authorList>
    </citation>
    <scope>NUCLEOTIDE SEQUENCE [LARGE SCALE GENOMIC DNA]</scope>
    <source>
        <strain evidence="10 11">DSM 23126</strain>
    </source>
</reference>
<evidence type="ECO:0000313" key="11">
    <source>
        <dbReference type="Proteomes" id="UP000199488"/>
    </source>
</evidence>
<dbReference type="FunFam" id="3.20.20.80:FF:000018">
    <property type="entry name" value="Beta-galactosidase"/>
    <property type="match status" value="1"/>
</dbReference>
<dbReference type="SMART" id="SM01038">
    <property type="entry name" value="Bgal_small_N"/>
    <property type="match status" value="1"/>
</dbReference>
<dbReference type="InterPro" id="IPR023230">
    <property type="entry name" value="Glyco_hydro_2_CS"/>
</dbReference>
<dbReference type="InterPro" id="IPR006102">
    <property type="entry name" value="Ig-like_GH2"/>
</dbReference>
<dbReference type="PROSITE" id="PS00719">
    <property type="entry name" value="GLYCOSYL_HYDROL_F2_1"/>
    <property type="match status" value="1"/>
</dbReference>
<dbReference type="Pfam" id="PF16353">
    <property type="entry name" value="LacZ_4"/>
    <property type="match status" value="1"/>
</dbReference>
<dbReference type="SUPFAM" id="SSF74650">
    <property type="entry name" value="Galactose mutarotase-like"/>
    <property type="match status" value="1"/>
</dbReference>
<dbReference type="InterPro" id="IPR006103">
    <property type="entry name" value="Glyco_hydro_2_cat"/>
</dbReference>
<dbReference type="InterPro" id="IPR014718">
    <property type="entry name" value="GH-type_carb-bd"/>
</dbReference>
<comment type="similarity">
    <text evidence="2 8">Belongs to the glycosyl hydrolase 2 family.</text>
</comment>
<evidence type="ECO:0000256" key="4">
    <source>
        <dbReference type="ARBA" id="ARBA00013303"/>
    </source>
</evidence>
<dbReference type="Proteomes" id="UP000199488">
    <property type="component" value="Unassembled WGS sequence"/>
</dbReference>
<dbReference type="Gene3D" id="3.20.20.80">
    <property type="entry name" value="Glycosidases"/>
    <property type="match status" value="1"/>
</dbReference>
<keyword evidence="6 8" id="KW-0326">Glycosidase</keyword>
<dbReference type="Gene3D" id="2.60.40.10">
    <property type="entry name" value="Immunoglobulins"/>
    <property type="match status" value="2"/>
</dbReference>
<accession>A0A1H2TFC4</accession>
<dbReference type="AlphaFoldDB" id="A0A1H2TFC4"/>
<evidence type="ECO:0000256" key="3">
    <source>
        <dbReference type="ARBA" id="ARBA00012756"/>
    </source>
</evidence>
<dbReference type="GO" id="GO:0004565">
    <property type="term" value="F:beta-galactosidase activity"/>
    <property type="evidence" value="ECO:0007669"/>
    <property type="project" value="UniProtKB-EC"/>
</dbReference>
<comment type="catalytic activity">
    <reaction evidence="1 8">
        <text>Hydrolysis of terminal non-reducing beta-D-galactose residues in beta-D-galactosides.</text>
        <dbReference type="EC" id="3.2.1.23"/>
    </reaction>
</comment>
<dbReference type="GO" id="GO:0009341">
    <property type="term" value="C:beta-galactosidase complex"/>
    <property type="evidence" value="ECO:0007669"/>
    <property type="project" value="InterPro"/>
</dbReference>
<keyword evidence="5 8" id="KW-0378">Hydrolase</keyword>
<evidence type="ECO:0000256" key="6">
    <source>
        <dbReference type="ARBA" id="ARBA00023295"/>
    </source>
</evidence>
<evidence type="ECO:0000259" key="9">
    <source>
        <dbReference type="SMART" id="SM01038"/>
    </source>
</evidence>
<keyword evidence="11" id="KW-1185">Reference proteome</keyword>
<evidence type="ECO:0000256" key="1">
    <source>
        <dbReference type="ARBA" id="ARBA00001412"/>
    </source>
</evidence>
<dbReference type="SUPFAM" id="SSF49785">
    <property type="entry name" value="Galactose-binding domain-like"/>
    <property type="match status" value="1"/>
</dbReference>
<dbReference type="InterPro" id="IPR013783">
    <property type="entry name" value="Ig-like_fold"/>
</dbReference>
<dbReference type="Pfam" id="PF00703">
    <property type="entry name" value="Glyco_hydro_2"/>
    <property type="match status" value="1"/>
</dbReference>
<organism evidence="10 11">
    <name type="scientific">Marinococcus luteus</name>
    <dbReference type="NCBI Taxonomy" id="1122204"/>
    <lineage>
        <taxon>Bacteria</taxon>
        <taxon>Bacillati</taxon>
        <taxon>Bacillota</taxon>
        <taxon>Bacilli</taxon>
        <taxon>Bacillales</taxon>
        <taxon>Bacillaceae</taxon>
        <taxon>Marinococcus</taxon>
    </lineage>
</organism>
<dbReference type="OrthoDB" id="9762066at2"/>
<dbReference type="InterPro" id="IPR008979">
    <property type="entry name" value="Galactose-bd-like_sf"/>
</dbReference>
<evidence type="ECO:0000256" key="5">
    <source>
        <dbReference type="ARBA" id="ARBA00022801"/>
    </source>
</evidence>
<protein>
    <recommendedName>
        <fullName evidence="4 8">Beta-galactosidase</fullName>
        <ecNumber evidence="3 8">3.2.1.23</ecNumber>
    </recommendedName>
    <alternativeName>
        <fullName evidence="7 8">Lactase</fullName>
    </alternativeName>
</protein>
<dbReference type="PANTHER" id="PTHR46323:SF2">
    <property type="entry name" value="BETA-GALACTOSIDASE"/>
    <property type="match status" value="1"/>
</dbReference>
<dbReference type="EC" id="3.2.1.23" evidence="3 8"/>
<evidence type="ECO:0000256" key="7">
    <source>
        <dbReference type="ARBA" id="ARBA00032230"/>
    </source>
</evidence>
<dbReference type="InterPro" id="IPR050347">
    <property type="entry name" value="Bact_Beta-galactosidase"/>
</dbReference>
<dbReference type="Pfam" id="PF02836">
    <property type="entry name" value="Glyco_hydro_2_C"/>
    <property type="match status" value="1"/>
</dbReference>
<dbReference type="PANTHER" id="PTHR46323">
    <property type="entry name" value="BETA-GALACTOSIDASE"/>
    <property type="match status" value="1"/>
</dbReference>
<dbReference type="Gene3D" id="2.70.98.10">
    <property type="match status" value="1"/>
</dbReference>
<dbReference type="GO" id="GO:0005990">
    <property type="term" value="P:lactose catabolic process"/>
    <property type="evidence" value="ECO:0007669"/>
    <property type="project" value="TreeGrafter"/>
</dbReference>
<dbReference type="STRING" id="1122204.SAMN05421781_1378"/>
<name>A0A1H2TFC4_9BACI</name>
<dbReference type="PROSITE" id="PS00608">
    <property type="entry name" value="GLYCOSYL_HYDROL_F2_2"/>
    <property type="match status" value="1"/>
</dbReference>
<dbReference type="EMBL" id="FNNC01000002">
    <property type="protein sequence ID" value="SDW42663.1"/>
    <property type="molecule type" value="Genomic_DNA"/>
</dbReference>
<dbReference type="Gene3D" id="2.60.120.260">
    <property type="entry name" value="Galactose-binding domain-like"/>
    <property type="match status" value="1"/>
</dbReference>
<dbReference type="InterPro" id="IPR006104">
    <property type="entry name" value="Glyco_hydro_2_N"/>
</dbReference>
<proteinExistence type="inferred from homology"/>
<gene>
    <name evidence="10" type="ORF">SAMN05421781_1378</name>
</gene>
<dbReference type="RefSeq" id="WP_091612874.1">
    <property type="nucleotide sequence ID" value="NZ_FNNC01000002.1"/>
</dbReference>
<dbReference type="SUPFAM" id="SSF49303">
    <property type="entry name" value="beta-Galactosidase/glucuronidase domain"/>
    <property type="match status" value="2"/>
</dbReference>
<sequence length="1013" mass="114538">MQKDWKDLTTLQRSRRAARASFVSQTDTGGARGVTLLNGDWKFHYAPSPEEAPEAFYEPDFSDASWDTLAVPSHWQLHGYGRPHYTNVIYPFPVDPPHIPSENPTGSYRRTFELAEVPGDHTVLLAFEGVDSAFHVWVNGQLAGYSQGSRVPGEFDVSELVHAGTNHIAVRVYQWSDGSYIEDQDMWWMSGIFRDVSVQVKPPVYVNDFFVQTLLDDDYRDAVCRVDVQTNRGNGAYTVDAYLYDGAEEIGAGQLPADSSGASVDMHVANPEKWSAESPYLYQLVLVVRNDSGEEVDRVVHDVGFRSVELKGGVFLVNGVPITLKGVNRHDHDPETGRAVSRARMEEDVLLMKQNNINAVRTAHYPNAPAFYDLCNRYGLYVIDEADLECHGFDVINDWSQLSRDPEWKEAYMDRMVRMVERDKNHPSIIIWSLGNESGFGPNHQAMADWAKERDPGRLVHYEGETRQLMDEAKVRNQPDHDPTASDMFTTMYTSVEVMDRLGAHTEYEKPHILCEYAHAMGNGPGGLKEYWETIRRHDRLQGGFVWEWIDQGILSTTDEGRKYFAYGGDFGEYPHDGNFVIDGLLMPDRTPSPALREYKKIIQPIWVEADSDGEYRIVNEYDFLGTDHLAVHWQVKIDGTTVQAGELRGIEVPARSSQPISIPYETVEAEANEEVVLSVDCSLREDALWAPAGHEVAWSEHVLQEAVLPGDVADESGGALLAVTETPAEWIISGEITHLAFCRQTGRMNAWTHNGEPLIEHGPKLNLWRAPIDNDRWAQPEWKAVPSEEMWKSFGLHYLLTRTKKVEVAEHGEMVHVNVQESVAPPGLAWGMEVEWTYVVAPSGTVDIDVSVVPHGHYPETLPRVGIEWTVPKSMQQVDWLGLGPGEAYRDSRQSVRRGQWSLPVPELMIPYIFPQENGNRHNVREVTMKGGAVSLTAEARGERFDFTIQEYNRETIEQARHRYELVKADYVTVQVDHQQHGLGSASCGPDVSESYQLRTEPFYFKLRLRGE</sequence>
<evidence type="ECO:0000256" key="2">
    <source>
        <dbReference type="ARBA" id="ARBA00007401"/>
    </source>
</evidence>
<dbReference type="PRINTS" id="PR00132">
    <property type="entry name" value="GLHYDRLASE2"/>
</dbReference>
<dbReference type="GO" id="GO:0030246">
    <property type="term" value="F:carbohydrate binding"/>
    <property type="evidence" value="ECO:0007669"/>
    <property type="project" value="InterPro"/>
</dbReference>
<dbReference type="InterPro" id="IPR004199">
    <property type="entry name" value="B-gal_small/dom_5"/>
</dbReference>
<dbReference type="InterPro" id="IPR017853">
    <property type="entry name" value="GH"/>
</dbReference>
<dbReference type="InterPro" id="IPR032312">
    <property type="entry name" value="LacZ_4"/>
</dbReference>